<proteinExistence type="predicted"/>
<dbReference type="Proteomes" id="UP000198828">
    <property type="component" value="Unassembled WGS sequence"/>
</dbReference>
<evidence type="ECO:0000256" key="1">
    <source>
        <dbReference type="ARBA" id="ARBA00000085"/>
    </source>
</evidence>
<dbReference type="CDD" id="cd00082">
    <property type="entry name" value="HisKA"/>
    <property type="match status" value="1"/>
</dbReference>
<feature type="transmembrane region" description="Helical" evidence="14">
    <location>
        <begin position="12"/>
        <end position="32"/>
    </location>
</feature>
<dbReference type="SUPFAM" id="SSF158472">
    <property type="entry name" value="HAMP domain-like"/>
    <property type="match status" value="1"/>
</dbReference>
<keyword evidence="18" id="KW-1185">Reference proteome</keyword>
<dbReference type="PROSITE" id="PS50109">
    <property type="entry name" value="HIS_KIN"/>
    <property type="match status" value="1"/>
</dbReference>
<evidence type="ECO:0000259" key="16">
    <source>
        <dbReference type="PROSITE" id="PS50885"/>
    </source>
</evidence>
<evidence type="ECO:0000256" key="4">
    <source>
        <dbReference type="ARBA" id="ARBA00022475"/>
    </source>
</evidence>
<evidence type="ECO:0000256" key="7">
    <source>
        <dbReference type="ARBA" id="ARBA00022692"/>
    </source>
</evidence>
<dbReference type="InterPro" id="IPR003660">
    <property type="entry name" value="HAMP_dom"/>
</dbReference>
<dbReference type="PROSITE" id="PS50885">
    <property type="entry name" value="HAMP"/>
    <property type="match status" value="1"/>
</dbReference>
<dbReference type="InterPro" id="IPR005467">
    <property type="entry name" value="His_kinase_dom"/>
</dbReference>
<dbReference type="InterPro" id="IPR003594">
    <property type="entry name" value="HATPase_dom"/>
</dbReference>
<dbReference type="SMART" id="SM00304">
    <property type="entry name" value="HAMP"/>
    <property type="match status" value="1"/>
</dbReference>
<dbReference type="PANTHER" id="PTHR45528:SF1">
    <property type="entry name" value="SENSOR HISTIDINE KINASE CPXA"/>
    <property type="match status" value="1"/>
</dbReference>
<comment type="subcellular location">
    <subcellularLocation>
        <location evidence="2">Cell membrane</location>
        <topology evidence="2">Multi-pass membrane protein</topology>
    </subcellularLocation>
</comment>
<evidence type="ECO:0000256" key="12">
    <source>
        <dbReference type="ARBA" id="ARBA00023012"/>
    </source>
</evidence>
<dbReference type="FunFam" id="3.30.565.10:FF:000006">
    <property type="entry name" value="Sensor histidine kinase WalK"/>
    <property type="match status" value="1"/>
</dbReference>
<reference evidence="17 18" key="1">
    <citation type="submission" date="2016-10" db="EMBL/GenBank/DDBJ databases">
        <authorList>
            <person name="de Groot N.N."/>
        </authorList>
    </citation>
    <scope>NUCLEOTIDE SEQUENCE [LARGE SCALE GENOMIC DNA]</scope>
    <source>
        <strain evidence="17 18">DSM 23310</strain>
    </source>
</reference>
<keyword evidence="8" id="KW-0547">Nucleotide-binding</keyword>
<dbReference type="PANTHER" id="PTHR45528">
    <property type="entry name" value="SENSOR HISTIDINE KINASE CPXA"/>
    <property type="match status" value="1"/>
</dbReference>
<dbReference type="SMART" id="SM00388">
    <property type="entry name" value="HisKA"/>
    <property type="match status" value="1"/>
</dbReference>
<keyword evidence="11 14" id="KW-1133">Transmembrane helix</keyword>
<evidence type="ECO:0000256" key="2">
    <source>
        <dbReference type="ARBA" id="ARBA00004651"/>
    </source>
</evidence>
<evidence type="ECO:0000256" key="11">
    <source>
        <dbReference type="ARBA" id="ARBA00022989"/>
    </source>
</evidence>
<evidence type="ECO:0000256" key="8">
    <source>
        <dbReference type="ARBA" id="ARBA00022741"/>
    </source>
</evidence>
<dbReference type="Pfam" id="PF02518">
    <property type="entry name" value="HATPase_c"/>
    <property type="match status" value="1"/>
</dbReference>
<dbReference type="CDD" id="cd06225">
    <property type="entry name" value="HAMP"/>
    <property type="match status" value="1"/>
</dbReference>
<evidence type="ECO:0000313" key="17">
    <source>
        <dbReference type="EMBL" id="SDW46002.1"/>
    </source>
</evidence>
<organism evidence="17 18">
    <name type="scientific">Tepidimicrobium xylanilyticum</name>
    <dbReference type="NCBI Taxonomy" id="1123352"/>
    <lineage>
        <taxon>Bacteria</taxon>
        <taxon>Bacillati</taxon>
        <taxon>Bacillota</taxon>
        <taxon>Tissierellia</taxon>
        <taxon>Tissierellales</taxon>
        <taxon>Tepidimicrobiaceae</taxon>
        <taxon>Tepidimicrobium</taxon>
    </lineage>
</organism>
<dbReference type="GO" id="GO:0005886">
    <property type="term" value="C:plasma membrane"/>
    <property type="evidence" value="ECO:0007669"/>
    <property type="project" value="UniProtKB-SubCell"/>
</dbReference>
<evidence type="ECO:0000259" key="15">
    <source>
        <dbReference type="PROSITE" id="PS50109"/>
    </source>
</evidence>
<dbReference type="InterPro" id="IPR036097">
    <property type="entry name" value="HisK_dim/P_sf"/>
</dbReference>
<dbReference type="EMBL" id="FNNG01000002">
    <property type="protein sequence ID" value="SDW46002.1"/>
    <property type="molecule type" value="Genomic_DNA"/>
</dbReference>
<feature type="domain" description="HAMP" evidence="16">
    <location>
        <begin position="190"/>
        <end position="242"/>
    </location>
</feature>
<comment type="catalytic activity">
    <reaction evidence="1">
        <text>ATP + protein L-histidine = ADP + protein N-phospho-L-histidine.</text>
        <dbReference type="EC" id="2.7.13.3"/>
    </reaction>
</comment>
<evidence type="ECO:0000256" key="5">
    <source>
        <dbReference type="ARBA" id="ARBA00022553"/>
    </source>
</evidence>
<gene>
    <name evidence="17" type="ORF">SAMN05660923_00776</name>
</gene>
<dbReference type="SUPFAM" id="SSF55874">
    <property type="entry name" value="ATPase domain of HSP90 chaperone/DNA topoisomerase II/histidine kinase"/>
    <property type="match status" value="1"/>
</dbReference>
<feature type="transmembrane region" description="Helical" evidence="14">
    <location>
        <begin position="169"/>
        <end position="189"/>
    </location>
</feature>
<dbReference type="SMART" id="SM00387">
    <property type="entry name" value="HATPase_c"/>
    <property type="match status" value="1"/>
</dbReference>
<dbReference type="PRINTS" id="PR00344">
    <property type="entry name" value="BCTRLSENSOR"/>
</dbReference>
<dbReference type="InterPro" id="IPR004358">
    <property type="entry name" value="Sig_transdc_His_kin-like_C"/>
</dbReference>
<dbReference type="FunFam" id="1.10.287.130:FF:000001">
    <property type="entry name" value="Two-component sensor histidine kinase"/>
    <property type="match status" value="1"/>
</dbReference>
<evidence type="ECO:0000256" key="3">
    <source>
        <dbReference type="ARBA" id="ARBA00012438"/>
    </source>
</evidence>
<sequence length="467" mass="52387">MRTSIKKRLVGNFMLVIIMTVLILEVFLANAVKQYYYKGLEEILSNQITLSADFYSRYFSSNSLKEIIMDDIDVFWRQTKAQVQILDSEGKVLMDSIGVSHFSDPINTLDVAKALEGNKGTWIGNVEYDNSPVMAVAYPIIVEDEIIGVLRFISTLRNINIIIGNITKVFTIVGLIAVLISGVISIFLANTIIHPLREVTEVAEKMAGGNLKIRTKKRSDDEIGKLSDTLNYMAEELIRKEQLKNDFISSISHELRTPLTSIKGWAITLKSDNTRDEELLVDGLDIIEKESDRLSNMVEELLDFSRFVSGRITLEKKKINIAESIRQVGKQFQFNAESKDIEFNVNCDFKLPPIYADGNRIKQVLINLLDNAFKFTPEGGKVTLNARDNGQDLLIEVIDNGCGIGEDDLPYIKEKFYKGKSSKASSGLGLSICDEIIKLHNGTMQIESRLNEGTKVMVTIPIEGVEN</sequence>
<evidence type="ECO:0000256" key="13">
    <source>
        <dbReference type="ARBA" id="ARBA00023136"/>
    </source>
</evidence>
<dbReference type="InterPro" id="IPR036890">
    <property type="entry name" value="HATPase_C_sf"/>
</dbReference>
<dbReference type="AlphaFoldDB" id="A0A1H2TQC1"/>
<keyword evidence="13 14" id="KW-0472">Membrane</keyword>
<keyword evidence="9 17" id="KW-0418">Kinase</keyword>
<dbReference type="InterPro" id="IPR050398">
    <property type="entry name" value="HssS/ArlS-like"/>
</dbReference>
<dbReference type="Pfam" id="PF00672">
    <property type="entry name" value="HAMP"/>
    <property type="match status" value="1"/>
</dbReference>
<dbReference type="Gene3D" id="3.30.565.10">
    <property type="entry name" value="Histidine kinase-like ATPase, C-terminal domain"/>
    <property type="match status" value="1"/>
</dbReference>
<dbReference type="EC" id="2.7.13.3" evidence="3"/>
<dbReference type="OrthoDB" id="2359336at2"/>
<dbReference type="SUPFAM" id="SSF47384">
    <property type="entry name" value="Homodimeric domain of signal transducing histidine kinase"/>
    <property type="match status" value="1"/>
</dbReference>
<keyword evidence="7 14" id="KW-0812">Transmembrane</keyword>
<accession>A0A1H2TQC1</accession>
<dbReference type="GO" id="GO:0000155">
    <property type="term" value="F:phosphorelay sensor kinase activity"/>
    <property type="evidence" value="ECO:0007669"/>
    <property type="project" value="InterPro"/>
</dbReference>
<dbReference type="RefSeq" id="WP_093751046.1">
    <property type="nucleotide sequence ID" value="NZ_FNNG01000002.1"/>
</dbReference>
<evidence type="ECO:0000256" key="9">
    <source>
        <dbReference type="ARBA" id="ARBA00022777"/>
    </source>
</evidence>
<dbReference type="Pfam" id="PF00512">
    <property type="entry name" value="HisKA"/>
    <property type="match status" value="1"/>
</dbReference>
<dbReference type="CDD" id="cd00075">
    <property type="entry name" value="HATPase"/>
    <property type="match status" value="1"/>
</dbReference>
<dbReference type="InterPro" id="IPR003661">
    <property type="entry name" value="HisK_dim/P_dom"/>
</dbReference>
<name>A0A1H2TQC1_9FIRM</name>
<evidence type="ECO:0000256" key="6">
    <source>
        <dbReference type="ARBA" id="ARBA00022679"/>
    </source>
</evidence>
<evidence type="ECO:0000256" key="14">
    <source>
        <dbReference type="SAM" id="Phobius"/>
    </source>
</evidence>
<keyword evidence="4" id="KW-1003">Cell membrane</keyword>
<feature type="domain" description="Histidine kinase" evidence="15">
    <location>
        <begin position="250"/>
        <end position="464"/>
    </location>
</feature>
<evidence type="ECO:0000313" key="18">
    <source>
        <dbReference type="Proteomes" id="UP000198828"/>
    </source>
</evidence>
<dbReference type="GO" id="GO:0005524">
    <property type="term" value="F:ATP binding"/>
    <property type="evidence" value="ECO:0007669"/>
    <property type="project" value="UniProtKB-KW"/>
</dbReference>
<protein>
    <recommendedName>
        <fullName evidence="3">histidine kinase</fullName>
        <ecNumber evidence="3">2.7.13.3</ecNumber>
    </recommendedName>
</protein>
<keyword evidence="10" id="KW-0067">ATP-binding</keyword>
<evidence type="ECO:0000256" key="10">
    <source>
        <dbReference type="ARBA" id="ARBA00022840"/>
    </source>
</evidence>
<keyword evidence="6" id="KW-0808">Transferase</keyword>
<dbReference type="Gene3D" id="6.10.340.10">
    <property type="match status" value="1"/>
</dbReference>
<dbReference type="Gene3D" id="1.10.287.130">
    <property type="match status" value="1"/>
</dbReference>
<keyword evidence="5" id="KW-0597">Phosphoprotein</keyword>
<keyword evidence="12" id="KW-0902">Two-component regulatory system</keyword>